<keyword evidence="4" id="KW-1185">Reference proteome</keyword>
<dbReference type="Gene3D" id="2.60.40.420">
    <property type="entry name" value="Cupredoxins - blue copper proteins"/>
    <property type="match status" value="1"/>
</dbReference>
<dbReference type="SUPFAM" id="SSF49503">
    <property type="entry name" value="Cupredoxins"/>
    <property type="match status" value="1"/>
</dbReference>
<dbReference type="InterPro" id="IPR011706">
    <property type="entry name" value="Cu-oxidase_C"/>
</dbReference>
<dbReference type="Gene3D" id="3.30.420.10">
    <property type="entry name" value="Ribonuclease H-like superfamily/Ribonuclease H"/>
    <property type="match status" value="2"/>
</dbReference>
<dbReference type="InterPro" id="IPR033138">
    <property type="entry name" value="Cu_oxidase_CS"/>
</dbReference>
<sequence length="601" mass="69218">MSDNLIFPEFSFPTIEPIPSREAHGGMENSVIGFIHFDSLITLQGINQDYLIRSGLGYLENQSQLRDLVFGFGFSVSKAFGKIYSGYWIFHCHIEFHAEIGMAMVIKVGDDEQMLPVPKNFPKCGDYKPEYPLDPDCDNEACLDKCKSNGILNKIENFFGDSCSTASRITSLSYSLALLIVCRKIGENIIGPFFIYGNLNRTTYLALLQNNVVPTKANSYPAEGNPQLPCNTIWFQQDVYVPLDEVTLKFRLLCRRTSLLTNNKDQTTKLNDPSTEVPSKWAKPGDYERRVTFLAWLATAHEDDNISSILWTYESRFHNNGTINRHNCHYWSEDNPHWMRETNFERIWGINVWCGMIDGYIIGPKFYGGTLPEVLPLVNFCIEPNVALNQMDNTLKIFFSIISGAHDDAASVLALHSVREAPRSLRRRAIETEISKSHLQRIFKQNRILPFKPKFRHTLEDGDEAKRLDFCLEMGNIVLNDVGFHKRILFSDESTFSTNGVVSSKHCRYWSETNLHFTISCRRQYFKQVNVWCVVSCTNSIIENLNRNTHLEMLQNFLTDKLDELPLSYRTRMFFQQDGCPAHHAVTVRNWLNSEFNEHWI</sequence>
<dbReference type="GO" id="GO:0003676">
    <property type="term" value="F:nucleic acid binding"/>
    <property type="evidence" value="ECO:0007669"/>
    <property type="project" value="InterPro"/>
</dbReference>
<dbReference type="Proteomes" id="UP001162162">
    <property type="component" value="Unassembled WGS sequence"/>
</dbReference>
<dbReference type="PANTHER" id="PTHR47326">
    <property type="entry name" value="TRANSPOSABLE ELEMENT TC3 TRANSPOSASE-LIKE PROTEIN"/>
    <property type="match status" value="1"/>
</dbReference>
<dbReference type="GO" id="GO:0005507">
    <property type="term" value="F:copper ion binding"/>
    <property type="evidence" value="ECO:0007669"/>
    <property type="project" value="InterPro"/>
</dbReference>
<dbReference type="GO" id="GO:0016491">
    <property type="term" value="F:oxidoreductase activity"/>
    <property type="evidence" value="ECO:0007669"/>
    <property type="project" value="InterPro"/>
</dbReference>
<keyword evidence="1" id="KW-0479">Metal-binding</keyword>
<dbReference type="PANTHER" id="PTHR47326:SF1">
    <property type="entry name" value="HTH PSQ-TYPE DOMAIN-CONTAINING PROTEIN"/>
    <property type="match status" value="1"/>
</dbReference>
<accession>A0AAV8YWC2</accession>
<dbReference type="Pfam" id="PF07731">
    <property type="entry name" value="Cu-oxidase_2"/>
    <property type="match status" value="1"/>
</dbReference>
<gene>
    <name evidence="3" type="ORF">NQ318_000399</name>
</gene>
<dbReference type="EMBL" id="JAPWTK010000041">
    <property type="protein sequence ID" value="KAJ8954968.1"/>
    <property type="molecule type" value="Genomic_DNA"/>
</dbReference>
<evidence type="ECO:0000259" key="2">
    <source>
        <dbReference type="Pfam" id="PF07731"/>
    </source>
</evidence>
<evidence type="ECO:0000313" key="4">
    <source>
        <dbReference type="Proteomes" id="UP001162162"/>
    </source>
</evidence>
<protein>
    <recommendedName>
        <fullName evidence="2">Plastocyanin-like domain-containing protein</fullName>
    </recommendedName>
</protein>
<dbReference type="AlphaFoldDB" id="A0AAV8YWC2"/>
<evidence type="ECO:0000256" key="1">
    <source>
        <dbReference type="ARBA" id="ARBA00022723"/>
    </source>
</evidence>
<feature type="domain" description="Plastocyanin-like" evidence="2">
    <location>
        <begin position="84"/>
        <end position="111"/>
    </location>
</feature>
<reference evidence="3" key="1">
    <citation type="journal article" date="2023" name="Insect Mol. Biol.">
        <title>Genome sequencing provides insights into the evolution of gene families encoding plant cell wall-degrading enzymes in longhorned beetles.</title>
        <authorList>
            <person name="Shin N.R."/>
            <person name="Okamura Y."/>
            <person name="Kirsch R."/>
            <person name="Pauchet Y."/>
        </authorList>
    </citation>
    <scope>NUCLEOTIDE SEQUENCE</scope>
    <source>
        <strain evidence="3">AMC_N1</strain>
    </source>
</reference>
<dbReference type="PROSITE" id="PS00079">
    <property type="entry name" value="MULTICOPPER_OXIDASE1"/>
    <property type="match status" value="1"/>
</dbReference>
<dbReference type="InterPro" id="IPR008972">
    <property type="entry name" value="Cupredoxin"/>
</dbReference>
<dbReference type="PROSITE" id="PS00080">
    <property type="entry name" value="MULTICOPPER_OXIDASE2"/>
    <property type="match status" value="1"/>
</dbReference>
<dbReference type="InterPro" id="IPR002355">
    <property type="entry name" value="Cu_oxidase_Cu_BS"/>
</dbReference>
<organism evidence="3 4">
    <name type="scientific">Aromia moschata</name>
    <dbReference type="NCBI Taxonomy" id="1265417"/>
    <lineage>
        <taxon>Eukaryota</taxon>
        <taxon>Metazoa</taxon>
        <taxon>Ecdysozoa</taxon>
        <taxon>Arthropoda</taxon>
        <taxon>Hexapoda</taxon>
        <taxon>Insecta</taxon>
        <taxon>Pterygota</taxon>
        <taxon>Neoptera</taxon>
        <taxon>Endopterygota</taxon>
        <taxon>Coleoptera</taxon>
        <taxon>Polyphaga</taxon>
        <taxon>Cucujiformia</taxon>
        <taxon>Chrysomeloidea</taxon>
        <taxon>Cerambycidae</taxon>
        <taxon>Cerambycinae</taxon>
        <taxon>Callichromatini</taxon>
        <taxon>Aromia</taxon>
    </lineage>
</organism>
<name>A0AAV8YWC2_9CUCU</name>
<evidence type="ECO:0000313" key="3">
    <source>
        <dbReference type="EMBL" id="KAJ8954968.1"/>
    </source>
</evidence>
<comment type="caution">
    <text evidence="3">The sequence shown here is derived from an EMBL/GenBank/DDBJ whole genome shotgun (WGS) entry which is preliminary data.</text>
</comment>
<dbReference type="InterPro" id="IPR036397">
    <property type="entry name" value="RNaseH_sf"/>
</dbReference>
<proteinExistence type="predicted"/>